<dbReference type="InterPro" id="IPR042294">
    <property type="entry name" value="SETD2_animal"/>
</dbReference>
<dbReference type="EMBL" id="CAKXAJ010024854">
    <property type="protein sequence ID" value="CAH2231792.1"/>
    <property type="molecule type" value="Genomic_DNA"/>
</dbReference>
<dbReference type="Pfam" id="PF08236">
    <property type="entry name" value="SRI"/>
    <property type="match status" value="1"/>
</dbReference>
<feature type="domain" description="Set2 Rpb1 interacting" evidence="4">
    <location>
        <begin position="171"/>
        <end position="251"/>
    </location>
</feature>
<evidence type="ECO:0000256" key="2">
    <source>
        <dbReference type="ARBA" id="ARBA00023242"/>
    </source>
</evidence>
<dbReference type="InterPro" id="IPR038190">
    <property type="entry name" value="SRI_sf"/>
</dbReference>
<feature type="compositionally biased region" description="Acidic residues" evidence="3">
    <location>
        <begin position="115"/>
        <end position="128"/>
    </location>
</feature>
<name>A0A8S4R544_9NEOP</name>
<keyword evidence="6" id="KW-1185">Reference proteome</keyword>
<dbReference type="PANTHER" id="PTHR46711:SF1">
    <property type="entry name" value="HISTONE-LYSINE N-METHYLTRANSFERASE SETD2"/>
    <property type="match status" value="1"/>
</dbReference>
<dbReference type="OrthoDB" id="422362at2759"/>
<evidence type="ECO:0000256" key="3">
    <source>
        <dbReference type="SAM" id="MobiDB-lite"/>
    </source>
</evidence>
<evidence type="ECO:0000313" key="5">
    <source>
        <dbReference type="EMBL" id="CAH2231792.1"/>
    </source>
</evidence>
<organism evidence="5 6">
    <name type="scientific">Pararge aegeria aegeria</name>
    <dbReference type="NCBI Taxonomy" id="348720"/>
    <lineage>
        <taxon>Eukaryota</taxon>
        <taxon>Metazoa</taxon>
        <taxon>Ecdysozoa</taxon>
        <taxon>Arthropoda</taxon>
        <taxon>Hexapoda</taxon>
        <taxon>Insecta</taxon>
        <taxon>Pterygota</taxon>
        <taxon>Neoptera</taxon>
        <taxon>Endopterygota</taxon>
        <taxon>Lepidoptera</taxon>
        <taxon>Glossata</taxon>
        <taxon>Ditrysia</taxon>
        <taxon>Papilionoidea</taxon>
        <taxon>Nymphalidae</taxon>
        <taxon>Satyrinae</taxon>
        <taxon>Satyrini</taxon>
        <taxon>Parargina</taxon>
        <taxon>Pararge</taxon>
    </lineage>
</organism>
<protein>
    <submittedName>
        <fullName evidence="5">Jg7204 protein</fullName>
    </submittedName>
</protein>
<gene>
    <name evidence="5" type="primary">jg7204</name>
    <name evidence="5" type="ORF">PAEG_LOCUS10243</name>
</gene>
<keyword evidence="2" id="KW-0539">Nucleus</keyword>
<accession>A0A8S4R544</accession>
<dbReference type="Proteomes" id="UP000838756">
    <property type="component" value="Unassembled WGS sequence"/>
</dbReference>
<dbReference type="GO" id="GO:0006355">
    <property type="term" value="P:regulation of DNA-templated transcription"/>
    <property type="evidence" value="ECO:0007669"/>
    <property type="project" value="InterPro"/>
</dbReference>
<feature type="region of interest" description="Disordered" evidence="3">
    <location>
        <begin position="1"/>
        <end position="81"/>
    </location>
</feature>
<dbReference type="GO" id="GO:0005694">
    <property type="term" value="C:chromosome"/>
    <property type="evidence" value="ECO:0007669"/>
    <property type="project" value="InterPro"/>
</dbReference>
<reference evidence="5" key="1">
    <citation type="submission" date="2022-03" db="EMBL/GenBank/DDBJ databases">
        <authorList>
            <person name="Lindestad O."/>
        </authorList>
    </citation>
    <scope>NUCLEOTIDE SEQUENCE</scope>
</reference>
<comment type="subcellular location">
    <subcellularLocation>
        <location evidence="1">Nucleus</location>
    </subcellularLocation>
</comment>
<sequence>MLRKIYDSDQLSPEDFLPPNELIKEDSDNGLIPDHALVNIKPRKRRPGLVSERPISPRTEEDKLAGRMEVKRYKQTKEKLRRRREKLLQKVRLLSAAKRRGKEISHKELKFVELDETDSDSDTDSDDGAVDKAILPSSPPPEESPDLPPEPAPVQVDPEETARRIKEVFRSTMARVMVQHLNPYRHSDAPAGRITCTADFKHLARKLTHFVMLKELKHCRSVEELIVTDSVRSKAKTFVKKYMVKFGPVYKRPAEEGD</sequence>
<dbReference type="AlphaFoldDB" id="A0A8S4R544"/>
<comment type="caution">
    <text evidence="5">The sequence shown here is derived from an EMBL/GenBank/DDBJ whole genome shotgun (WGS) entry which is preliminary data.</text>
</comment>
<dbReference type="InterPro" id="IPR013257">
    <property type="entry name" value="SRI"/>
</dbReference>
<evidence type="ECO:0000313" key="6">
    <source>
        <dbReference type="Proteomes" id="UP000838756"/>
    </source>
</evidence>
<feature type="region of interest" description="Disordered" evidence="3">
    <location>
        <begin position="115"/>
        <end position="159"/>
    </location>
</feature>
<evidence type="ECO:0000259" key="4">
    <source>
        <dbReference type="Pfam" id="PF08236"/>
    </source>
</evidence>
<feature type="compositionally biased region" description="Basic and acidic residues" evidence="3">
    <location>
        <begin position="58"/>
        <end position="78"/>
    </location>
</feature>
<evidence type="ECO:0000256" key="1">
    <source>
        <dbReference type="ARBA" id="ARBA00004123"/>
    </source>
</evidence>
<dbReference type="GO" id="GO:0046975">
    <property type="term" value="F:histone H3K36 methyltransferase activity"/>
    <property type="evidence" value="ECO:0007669"/>
    <property type="project" value="InterPro"/>
</dbReference>
<dbReference type="Gene3D" id="1.10.1740.100">
    <property type="entry name" value="Set2, Rpb1 interacting domain"/>
    <property type="match status" value="1"/>
</dbReference>
<feature type="compositionally biased region" description="Pro residues" evidence="3">
    <location>
        <begin position="137"/>
        <end position="152"/>
    </location>
</feature>
<dbReference type="PANTHER" id="PTHR46711">
    <property type="entry name" value="HISTONE-LYSINE N-METHYLTRANSFERASE SETD2"/>
    <property type="match status" value="1"/>
</dbReference>
<proteinExistence type="predicted"/>